<evidence type="ECO:0000256" key="7">
    <source>
        <dbReference type="ARBA" id="ARBA00023157"/>
    </source>
</evidence>
<dbReference type="PANTHER" id="PTHR42795:SF1">
    <property type="entry name" value="ALANINE DEHYDROGENASE"/>
    <property type="match status" value="1"/>
</dbReference>
<evidence type="ECO:0000256" key="6">
    <source>
        <dbReference type="ARBA" id="ARBA00023002"/>
    </source>
</evidence>
<dbReference type="PIRSF" id="PIRSF018250">
    <property type="entry name" value="Saccharopine_DH_Lys"/>
    <property type="match status" value="1"/>
</dbReference>
<evidence type="ECO:0000256" key="3">
    <source>
        <dbReference type="ARBA" id="ARBA00012847"/>
    </source>
</evidence>
<evidence type="ECO:0000256" key="5">
    <source>
        <dbReference type="ARBA" id="ARBA00022605"/>
    </source>
</evidence>
<feature type="domain" description="Alanine dehydrogenase/pyridine nucleotide transhydrogenase N-terminal" evidence="11">
    <location>
        <begin position="4"/>
        <end position="131"/>
    </location>
</feature>
<dbReference type="SUPFAM" id="SSF51735">
    <property type="entry name" value="NAD(P)-binding Rossmann-fold domains"/>
    <property type="match status" value="1"/>
</dbReference>
<accession>A0ABQ5U076</accession>
<dbReference type="Pfam" id="PF05222">
    <property type="entry name" value="AlaDh_PNT_N"/>
    <property type="match status" value="1"/>
</dbReference>
<evidence type="ECO:0000256" key="2">
    <source>
        <dbReference type="ARBA" id="ARBA00011245"/>
    </source>
</evidence>
<dbReference type="SMART" id="SM01002">
    <property type="entry name" value="AlaDh_PNT_C"/>
    <property type="match status" value="1"/>
</dbReference>
<feature type="domain" description="Alanine dehydrogenase/pyridine nucleotide transhydrogenase NAD(H)-binding" evidence="10">
    <location>
        <begin position="143"/>
        <end position="290"/>
    </location>
</feature>
<reference evidence="12" key="2">
    <citation type="submission" date="2023-01" db="EMBL/GenBank/DDBJ databases">
        <title>Draft genome sequence of Sneathiella chinensis strain NBRC 103408.</title>
        <authorList>
            <person name="Sun Q."/>
            <person name="Mori K."/>
        </authorList>
    </citation>
    <scope>NUCLEOTIDE SEQUENCE</scope>
    <source>
        <strain evidence="12">NBRC 103408</strain>
    </source>
</reference>
<organism evidence="12 13">
    <name type="scientific">Sneathiella chinensis</name>
    <dbReference type="NCBI Taxonomy" id="349750"/>
    <lineage>
        <taxon>Bacteria</taxon>
        <taxon>Pseudomonadati</taxon>
        <taxon>Pseudomonadota</taxon>
        <taxon>Alphaproteobacteria</taxon>
        <taxon>Sneathiellales</taxon>
        <taxon>Sneathiellaceae</taxon>
        <taxon>Sneathiella</taxon>
    </lineage>
</organism>
<dbReference type="InterPro" id="IPR036291">
    <property type="entry name" value="NAD(P)-bd_dom_sf"/>
</dbReference>
<protein>
    <recommendedName>
        <fullName evidence="4">Saccharopine dehydrogenase [NAD(+), L-lysine-forming]</fullName>
        <ecNumber evidence="3">1.5.1.7</ecNumber>
    </recommendedName>
    <alternativeName>
        <fullName evidence="8">Lysine--2-oxoglutarate reductase</fullName>
    </alternativeName>
</protein>
<dbReference type="InterPro" id="IPR007886">
    <property type="entry name" value="AlaDH/PNT_N"/>
</dbReference>
<evidence type="ECO:0000256" key="1">
    <source>
        <dbReference type="ARBA" id="ARBA00004884"/>
    </source>
</evidence>
<dbReference type="InterPro" id="IPR027281">
    <property type="entry name" value="Lys1"/>
</dbReference>
<evidence type="ECO:0000259" key="10">
    <source>
        <dbReference type="SMART" id="SM01002"/>
    </source>
</evidence>
<keyword evidence="7" id="KW-1015">Disulfide bond</keyword>
<keyword evidence="5" id="KW-0028">Amino-acid biosynthesis</keyword>
<comment type="pathway">
    <text evidence="1">Amino-acid biosynthesis; L-lysine biosynthesis via AAA pathway; L-lysine from L-alpha-aminoadipate (fungal route): step 3/3.</text>
</comment>
<comment type="subunit">
    <text evidence="2">Monomer.</text>
</comment>
<sequence>MKIGVPTEIKSQEGRVALLPPQVSDLTARGHDLYVQAGAGRLSGANDADYQSAGAQILESGEEVFKQADLIVKVKEILPPEFPFLEKRHILLTNIHSANDRPQLDRLLEVGLIAIAAEDTHEFGSPNCPLAGEVGAFEGVRLTLAPHGGTGRHFMAHFGAPATKAVVLGLGQVGRGALRTLISLGLDVTGLDIHPGARKQAELDWHHATYRSGEISDLPDLLPDMDLVVNCVLWPKHRDDHLISRADLARMKPTAVIVDISCDEAGAVETSRPTSWADPVYSVDGIRHFCVDNIPGAVPATSSAGYAAALLPHIRAIAEHGPLEACRRNGWLARGLTCINGILTHDEAARVQKRDHVPAPDYLKKA</sequence>
<evidence type="ECO:0000256" key="8">
    <source>
        <dbReference type="ARBA" id="ARBA00033228"/>
    </source>
</evidence>
<dbReference type="Proteomes" id="UP001161409">
    <property type="component" value="Unassembled WGS sequence"/>
</dbReference>
<comment type="catalytic activity">
    <reaction evidence="9">
        <text>L-saccharopine + NAD(+) + H2O = L-lysine + 2-oxoglutarate + NADH + H(+)</text>
        <dbReference type="Rhea" id="RHEA:12440"/>
        <dbReference type="ChEBI" id="CHEBI:15377"/>
        <dbReference type="ChEBI" id="CHEBI:15378"/>
        <dbReference type="ChEBI" id="CHEBI:16810"/>
        <dbReference type="ChEBI" id="CHEBI:32551"/>
        <dbReference type="ChEBI" id="CHEBI:57540"/>
        <dbReference type="ChEBI" id="CHEBI:57945"/>
        <dbReference type="ChEBI" id="CHEBI:57951"/>
        <dbReference type="EC" id="1.5.1.7"/>
    </reaction>
</comment>
<reference evidence="12" key="1">
    <citation type="journal article" date="2014" name="Int. J. Syst. Evol. Microbiol.">
        <title>Complete genome of a new Firmicutes species belonging to the dominant human colonic microbiota ('Ruminococcus bicirculans') reveals two chromosomes and a selective capacity to utilize plant glucans.</title>
        <authorList>
            <consortium name="NISC Comparative Sequencing Program"/>
            <person name="Wegmann U."/>
            <person name="Louis P."/>
            <person name="Goesmann A."/>
            <person name="Henrissat B."/>
            <person name="Duncan S.H."/>
            <person name="Flint H.J."/>
        </authorList>
    </citation>
    <scope>NUCLEOTIDE SEQUENCE</scope>
    <source>
        <strain evidence="12">NBRC 103408</strain>
    </source>
</reference>
<dbReference type="SMART" id="SM01003">
    <property type="entry name" value="AlaDh_PNT_N"/>
    <property type="match status" value="1"/>
</dbReference>
<evidence type="ECO:0000259" key="11">
    <source>
        <dbReference type="SMART" id="SM01003"/>
    </source>
</evidence>
<gene>
    <name evidence="12" type="ORF">GCM10007924_04490</name>
</gene>
<dbReference type="PANTHER" id="PTHR42795">
    <property type="entry name" value="ALANINE DEHYDROGENASE"/>
    <property type="match status" value="1"/>
</dbReference>
<comment type="caution">
    <text evidence="12">The sequence shown here is derived from an EMBL/GenBank/DDBJ whole genome shotgun (WGS) entry which is preliminary data.</text>
</comment>
<dbReference type="RefSeq" id="WP_169559244.1">
    <property type="nucleotide sequence ID" value="NZ_BSNF01000001.1"/>
</dbReference>
<dbReference type="EC" id="1.5.1.7" evidence="3"/>
<dbReference type="InterPro" id="IPR007698">
    <property type="entry name" value="AlaDH/PNT_NAD(H)-bd"/>
</dbReference>
<evidence type="ECO:0000313" key="12">
    <source>
        <dbReference type="EMBL" id="GLQ05228.1"/>
    </source>
</evidence>
<dbReference type="SUPFAM" id="SSF52283">
    <property type="entry name" value="Formate/glycerate dehydrogenase catalytic domain-like"/>
    <property type="match status" value="1"/>
</dbReference>
<proteinExistence type="predicted"/>
<name>A0ABQ5U076_9PROT</name>
<keyword evidence="6" id="KW-0560">Oxidoreductase</keyword>
<evidence type="ECO:0000256" key="9">
    <source>
        <dbReference type="ARBA" id="ARBA00047860"/>
    </source>
</evidence>
<dbReference type="Gene3D" id="3.40.50.720">
    <property type="entry name" value="NAD(P)-binding Rossmann-like Domain"/>
    <property type="match status" value="2"/>
</dbReference>
<dbReference type="Pfam" id="PF01262">
    <property type="entry name" value="AlaDh_PNT_C"/>
    <property type="match status" value="1"/>
</dbReference>
<evidence type="ECO:0000256" key="4">
    <source>
        <dbReference type="ARBA" id="ARBA00021221"/>
    </source>
</evidence>
<keyword evidence="13" id="KW-1185">Reference proteome</keyword>
<evidence type="ECO:0000313" key="13">
    <source>
        <dbReference type="Proteomes" id="UP001161409"/>
    </source>
</evidence>
<dbReference type="EMBL" id="BSNF01000001">
    <property type="protein sequence ID" value="GLQ05228.1"/>
    <property type="molecule type" value="Genomic_DNA"/>
</dbReference>